<dbReference type="Pfam" id="PF08668">
    <property type="entry name" value="HDOD"/>
    <property type="match status" value="1"/>
</dbReference>
<dbReference type="eggNOG" id="COG1639">
    <property type="taxonomic scope" value="Bacteria"/>
</dbReference>
<dbReference type="GO" id="GO:1902201">
    <property type="term" value="P:negative regulation of bacterial-type flagellum-dependent cell motility"/>
    <property type="evidence" value="ECO:0007669"/>
    <property type="project" value="TreeGrafter"/>
</dbReference>
<dbReference type="InterPro" id="IPR043128">
    <property type="entry name" value="Rev_trsase/Diguanyl_cyclase"/>
</dbReference>
<evidence type="ECO:0000259" key="3">
    <source>
        <dbReference type="PROSITE" id="PS51833"/>
    </source>
</evidence>
<dbReference type="eggNOG" id="COG3706">
    <property type="taxonomic scope" value="Bacteria"/>
</dbReference>
<dbReference type="GO" id="GO:0043709">
    <property type="term" value="P:cell adhesion involved in single-species biofilm formation"/>
    <property type="evidence" value="ECO:0007669"/>
    <property type="project" value="TreeGrafter"/>
</dbReference>
<reference evidence="4 5" key="1">
    <citation type="journal article" date="2007" name="PLoS Genet.">
        <title>A tale of two oxidation states: bacterial colonization of arsenic-rich environments.</title>
        <authorList>
            <person name="Muller D."/>
            <person name="Medigue C."/>
            <person name="Koechler S."/>
            <person name="Barbe V."/>
            <person name="Barakat M."/>
            <person name="Talla E."/>
            <person name="Bonnefoy V."/>
            <person name="Krin E."/>
            <person name="Arsene-Ploetze F."/>
            <person name="Carapito C."/>
            <person name="Chandler M."/>
            <person name="Cournoyer B."/>
            <person name="Cruveiller S."/>
            <person name="Dossat C."/>
            <person name="Duval S."/>
            <person name="Heymann M."/>
            <person name="Leize E."/>
            <person name="Lieutaud A."/>
            <person name="Lievremont D."/>
            <person name="Makita Y."/>
            <person name="Mangenot S."/>
            <person name="Nitschke W."/>
            <person name="Ortet P."/>
            <person name="Perdrial N."/>
            <person name="Schoepp B."/>
            <person name="Siguier N."/>
            <person name="Simeonova D.D."/>
            <person name="Rouy Z."/>
            <person name="Segurens B."/>
            <person name="Turlin E."/>
            <person name="Vallenet D."/>
            <person name="Van Dorsselaer A."/>
            <person name="Weiss S."/>
            <person name="Weissenbach J."/>
            <person name="Lett M.C."/>
            <person name="Danchin A."/>
            <person name="Bertin P.N."/>
        </authorList>
    </citation>
    <scope>NUCLEOTIDE SEQUENCE [LARGE SCALE GENOMIC DNA]</scope>
    <source>
        <strain evidence="5">ULPAs1</strain>
    </source>
</reference>
<dbReference type="Pfam" id="PF00990">
    <property type="entry name" value="GGDEF"/>
    <property type="match status" value="1"/>
</dbReference>
<keyword evidence="5" id="KW-1185">Reference proteome</keyword>
<sequence length="475" mass="52657">MNDALLERLRFCTVLPTLPSVAFRIIELVNDPNINLTQLAECIASDPALSAKMLKVANSPLYTTQRVATNLRQAVNMMGTHATVTVALSFSLVRSLSGHEGNTLFWRRTILAALACRLLGKHYGFNSDDLLLAGLLQDIGILALRSVAPDEYAELQAITDHEELLKAERNRFGSGHDEVGYWLLKRWGIPEHLSLACIASHADTPGHEAQATPLTCVASSGYFADVFLKGDHVMQIVAASESAARWLGMDACTTIAMLENMREKTQEFEALFDMCVLQTDQVDALLQEAKELITIANLGRQRELEEKTHRDVLTGAHNRRYFDEAFKHEFAVASRQGWPLSVAFLDIDHFKQVNDTYGHAAGDKALIALSRIIATQIRGSDIFVRYGGEEFVLLFPGTVAEEALIVLNRIRQAVASYCHTYDTATFHLTISAGLAFHMDEDMKHETAEGLLRTADNALYTAKQNGRNQIIKSKAK</sequence>
<dbReference type="SUPFAM" id="SSF55073">
    <property type="entry name" value="Nucleotide cyclase"/>
    <property type="match status" value="1"/>
</dbReference>
<name>A4G283_HERAR</name>
<accession>A4G283</accession>
<dbReference type="GO" id="GO:0005886">
    <property type="term" value="C:plasma membrane"/>
    <property type="evidence" value="ECO:0007669"/>
    <property type="project" value="TreeGrafter"/>
</dbReference>
<dbReference type="InterPro" id="IPR013976">
    <property type="entry name" value="HDOD"/>
</dbReference>
<dbReference type="STRING" id="204773.HEAR0398"/>
<dbReference type="PROSITE" id="PS50887">
    <property type="entry name" value="GGDEF"/>
    <property type="match status" value="1"/>
</dbReference>
<dbReference type="EMBL" id="CU207211">
    <property type="protein sequence ID" value="CAL60620.1"/>
    <property type="molecule type" value="Genomic_DNA"/>
</dbReference>
<dbReference type="SUPFAM" id="SSF109604">
    <property type="entry name" value="HD-domain/PDEase-like"/>
    <property type="match status" value="1"/>
</dbReference>
<dbReference type="AlphaFoldDB" id="A4G283"/>
<evidence type="ECO:0000313" key="4">
    <source>
        <dbReference type="EMBL" id="CAL60620.1"/>
    </source>
</evidence>
<dbReference type="NCBIfam" id="TIGR00254">
    <property type="entry name" value="GGDEF"/>
    <property type="match status" value="1"/>
</dbReference>
<dbReference type="Gene3D" id="3.30.70.270">
    <property type="match status" value="1"/>
</dbReference>
<organism evidence="4 5">
    <name type="scientific">Herminiimonas arsenicoxydans</name>
    <dbReference type="NCBI Taxonomy" id="204773"/>
    <lineage>
        <taxon>Bacteria</taxon>
        <taxon>Pseudomonadati</taxon>
        <taxon>Pseudomonadota</taxon>
        <taxon>Betaproteobacteria</taxon>
        <taxon>Burkholderiales</taxon>
        <taxon>Oxalobacteraceae</taxon>
        <taxon>Herminiimonas</taxon>
    </lineage>
</organism>
<dbReference type="PANTHER" id="PTHR45138:SF24">
    <property type="entry name" value="DIGUANYLATE CYCLASE DGCC-RELATED"/>
    <property type="match status" value="1"/>
</dbReference>
<dbReference type="Proteomes" id="UP000006697">
    <property type="component" value="Chromosome"/>
</dbReference>
<dbReference type="SMART" id="SM00267">
    <property type="entry name" value="GGDEF"/>
    <property type="match status" value="1"/>
</dbReference>
<dbReference type="EC" id="2.7.7.65" evidence="1"/>
<feature type="domain" description="GGDEF" evidence="2">
    <location>
        <begin position="338"/>
        <end position="474"/>
    </location>
</feature>
<dbReference type="InterPro" id="IPR000160">
    <property type="entry name" value="GGDEF_dom"/>
</dbReference>
<dbReference type="KEGG" id="har:HEAR0398"/>
<feature type="domain" description="HDOD" evidence="3">
    <location>
        <begin position="15"/>
        <end position="203"/>
    </location>
</feature>
<dbReference type="OrthoDB" id="9797768at2"/>
<evidence type="ECO:0000313" key="5">
    <source>
        <dbReference type="Proteomes" id="UP000006697"/>
    </source>
</evidence>
<protein>
    <recommendedName>
        <fullName evidence="1">diguanylate cyclase</fullName>
        <ecNumber evidence="1">2.7.7.65</ecNumber>
    </recommendedName>
</protein>
<dbReference type="InterPro" id="IPR029787">
    <property type="entry name" value="Nucleotide_cyclase"/>
</dbReference>
<dbReference type="CDD" id="cd01949">
    <property type="entry name" value="GGDEF"/>
    <property type="match status" value="1"/>
</dbReference>
<dbReference type="Gene3D" id="1.10.3210.10">
    <property type="entry name" value="Hypothetical protein af1432"/>
    <property type="match status" value="1"/>
</dbReference>
<dbReference type="HOGENOM" id="CLU_019124_1_0_4"/>
<dbReference type="PANTHER" id="PTHR45138">
    <property type="entry name" value="REGULATORY COMPONENTS OF SENSORY TRANSDUCTION SYSTEM"/>
    <property type="match status" value="1"/>
</dbReference>
<proteinExistence type="predicted"/>
<evidence type="ECO:0000259" key="2">
    <source>
        <dbReference type="PROSITE" id="PS50887"/>
    </source>
</evidence>
<dbReference type="InterPro" id="IPR050469">
    <property type="entry name" value="Diguanylate_Cyclase"/>
</dbReference>
<evidence type="ECO:0000256" key="1">
    <source>
        <dbReference type="ARBA" id="ARBA00012528"/>
    </source>
</evidence>
<dbReference type="PROSITE" id="PS51833">
    <property type="entry name" value="HDOD"/>
    <property type="match status" value="1"/>
</dbReference>
<gene>
    <name evidence="4" type="ordered locus">HEAR0398</name>
</gene>
<dbReference type="FunFam" id="3.30.70.270:FF:000001">
    <property type="entry name" value="Diguanylate cyclase domain protein"/>
    <property type="match status" value="1"/>
</dbReference>
<dbReference type="GO" id="GO:0052621">
    <property type="term" value="F:diguanylate cyclase activity"/>
    <property type="evidence" value="ECO:0007669"/>
    <property type="project" value="UniProtKB-EC"/>
</dbReference>